<evidence type="ECO:0000313" key="7">
    <source>
        <dbReference type="WBParaSite" id="EgrG_000767400"/>
    </source>
</evidence>
<dbReference type="SUPFAM" id="SSF50156">
    <property type="entry name" value="PDZ domain-like"/>
    <property type="match status" value="1"/>
</dbReference>
<dbReference type="InterPro" id="IPR050604">
    <property type="entry name" value="PDZ-LIM_domain"/>
</dbReference>
<evidence type="ECO:0000256" key="2">
    <source>
        <dbReference type="ARBA" id="ARBA00022490"/>
    </source>
</evidence>
<evidence type="ECO:0000256" key="3">
    <source>
        <dbReference type="ARBA" id="ARBA00023038"/>
    </source>
</evidence>
<accession>A0A068WCA9</accession>
<organism evidence="5">
    <name type="scientific">Echinococcus granulosus</name>
    <name type="common">Hydatid tapeworm</name>
    <dbReference type="NCBI Taxonomy" id="6210"/>
    <lineage>
        <taxon>Eukaryota</taxon>
        <taxon>Metazoa</taxon>
        <taxon>Spiralia</taxon>
        <taxon>Lophotrochozoa</taxon>
        <taxon>Platyhelminthes</taxon>
        <taxon>Cestoda</taxon>
        <taxon>Eucestoda</taxon>
        <taxon>Cyclophyllidea</taxon>
        <taxon>Taeniidae</taxon>
        <taxon>Echinococcus</taxon>
        <taxon>Echinococcus granulosus group</taxon>
    </lineage>
</organism>
<dbReference type="GO" id="GO:0003779">
    <property type="term" value="F:actin binding"/>
    <property type="evidence" value="ECO:0007669"/>
    <property type="project" value="TreeGrafter"/>
</dbReference>
<keyword evidence="3" id="KW-0862">Zinc</keyword>
<name>A0A068WCA9_ECHGR</name>
<dbReference type="EMBL" id="LK028576">
    <property type="protein sequence ID" value="CDS15280.1"/>
    <property type="molecule type" value="Genomic_DNA"/>
</dbReference>
<evidence type="ECO:0000256" key="1">
    <source>
        <dbReference type="ARBA" id="ARBA00004496"/>
    </source>
</evidence>
<dbReference type="PANTHER" id="PTHR24214">
    <property type="entry name" value="PDZ AND LIM DOMAIN PROTEIN ZASP"/>
    <property type="match status" value="1"/>
</dbReference>
<comment type="subcellular location">
    <subcellularLocation>
        <location evidence="1">Cytoplasm</location>
    </subcellularLocation>
</comment>
<dbReference type="Proteomes" id="UP000492820">
    <property type="component" value="Unassembled WGS sequence"/>
</dbReference>
<keyword evidence="3" id="KW-0479">Metal-binding</keyword>
<keyword evidence="3" id="KW-0440">LIM domain</keyword>
<dbReference type="InterPro" id="IPR001478">
    <property type="entry name" value="PDZ"/>
</dbReference>
<gene>
    <name evidence="5" type="ORF">EgrG_000767400</name>
</gene>
<sequence length="223" mass="23832">MVTSPSSQLARAQLSAEKIIGQLHASLPHRHARPRLAAEGGPFPQQPFLGQPVAMNAYLGCVAGTDSRGSVPMAGRHRPTAHPTALAATLDRLSSTSAAAAATNTHMGSRLHGRNNSFDAMQTVVLTRSQVDKPWGFRIQGGQDYNLQLTVKKTQPGSPAEGQLHCGDEIHEINGQDTRTLSHSQATESIKAAGKDLKLTISKSLESDFSNPKVQPQNSFGRQ</sequence>
<evidence type="ECO:0000313" key="5">
    <source>
        <dbReference type="EMBL" id="CDS15280.1"/>
    </source>
</evidence>
<protein>
    <submittedName>
        <fullName evidence="5 7">Pdz domain containing protein</fullName>
    </submittedName>
</protein>
<dbReference type="GO" id="GO:0061061">
    <property type="term" value="P:muscle structure development"/>
    <property type="evidence" value="ECO:0007669"/>
    <property type="project" value="TreeGrafter"/>
</dbReference>
<reference evidence="5" key="2">
    <citation type="submission" date="2014-06" db="EMBL/GenBank/DDBJ databases">
        <authorList>
            <person name="Aslett M."/>
        </authorList>
    </citation>
    <scope>NUCLEOTIDE SEQUENCE</scope>
</reference>
<dbReference type="GO" id="GO:0051371">
    <property type="term" value="F:muscle alpha-actinin binding"/>
    <property type="evidence" value="ECO:0007669"/>
    <property type="project" value="TreeGrafter"/>
</dbReference>
<dbReference type="GO" id="GO:0030036">
    <property type="term" value="P:actin cytoskeleton organization"/>
    <property type="evidence" value="ECO:0007669"/>
    <property type="project" value="TreeGrafter"/>
</dbReference>
<dbReference type="GO" id="GO:0005912">
    <property type="term" value="C:adherens junction"/>
    <property type="evidence" value="ECO:0007669"/>
    <property type="project" value="TreeGrafter"/>
</dbReference>
<evidence type="ECO:0000259" key="4">
    <source>
        <dbReference type="PROSITE" id="PS50106"/>
    </source>
</evidence>
<reference evidence="5 6" key="1">
    <citation type="journal article" date="2013" name="Nature">
        <title>The genomes of four tapeworm species reveal adaptations to parasitism.</title>
        <authorList>
            <person name="Tsai I.J."/>
            <person name="Zarowiecki M."/>
            <person name="Holroyd N."/>
            <person name="Garciarrubio A."/>
            <person name="Sanchez-Flores A."/>
            <person name="Brooks K.L."/>
            <person name="Tracey A."/>
            <person name="Bobes R.J."/>
            <person name="Fragoso G."/>
            <person name="Sciutto E."/>
            <person name="Aslett M."/>
            <person name="Beasley H."/>
            <person name="Bennett H.M."/>
            <person name="Cai J."/>
            <person name="Camicia F."/>
            <person name="Clark R."/>
            <person name="Cucher M."/>
            <person name="De Silva N."/>
            <person name="Day T.A."/>
            <person name="Deplazes P."/>
            <person name="Estrada K."/>
            <person name="Fernandez C."/>
            <person name="Holland P.W."/>
            <person name="Hou J."/>
            <person name="Hu S."/>
            <person name="Huckvale T."/>
            <person name="Hung S.S."/>
            <person name="Kamenetzky L."/>
            <person name="Keane J.A."/>
            <person name="Kiss F."/>
            <person name="Koziol U."/>
            <person name="Lambert O."/>
            <person name="Liu K."/>
            <person name="Luo X."/>
            <person name="Luo Y."/>
            <person name="Macchiaroli N."/>
            <person name="Nichol S."/>
            <person name="Paps J."/>
            <person name="Parkinson J."/>
            <person name="Pouchkina-Stantcheva N."/>
            <person name="Riddiford N."/>
            <person name="Rosenzvit M."/>
            <person name="Salinas G."/>
            <person name="Wasmuth J.D."/>
            <person name="Zamanian M."/>
            <person name="Zheng Y."/>
            <person name="Cai X."/>
            <person name="Soberon X."/>
            <person name="Olson P.D."/>
            <person name="Laclette J.P."/>
            <person name="Brehm K."/>
            <person name="Berriman M."/>
            <person name="Garciarrubio A."/>
            <person name="Bobes R.J."/>
            <person name="Fragoso G."/>
            <person name="Sanchez-Flores A."/>
            <person name="Estrada K."/>
            <person name="Cevallos M.A."/>
            <person name="Morett E."/>
            <person name="Gonzalez V."/>
            <person name="Portillo T."/>
            <person name="Ochoa-Leyva A."/>
            <person name="Jose M.V."/>
            <person name="Sciutto E."/>
            <person name="Landa A."/>
            <person name="Jimenez L."/>
            <person name="Valdes V."/>
            <person name="Carrero J.C."/>
            <person name="Larralde C."/>
            <person name="Morales-Montor J."/>
            <person name="Limon-Lason J."/>
            <person name="Soberon X."/>
            <person name="Laclette J.P."/>
        </authorList>
    </citation>
    <scope>NUCLEOTIDE SEQUENCE [LARGE SCALE GENOMIC DNA]</scope>
</reference>
<proteinExistence type="predicted"/>
<dbReference type="SMART" id="SM00228">
    <property type="entry name" value="PDZ"/>
    <property type="match status" value="1"/>
</dbReference>
<keyword evidence="2" id="KW-0963">Cytoplasm</keyword>
<dbReference type="Gene3D" id="2.30.42.10">
    <property type="match status" value="1"/>
</dbReference>
<dbReference type="Pfam" id="PF00595">
    <property type="entry name" value="PDZ"/>
    <property type="match status" value="1"/>
</dbReference>
<dbReference type="OrthoDB" id="44841at2759"/>
<dbReference type="WBParaSite" id="EgrG_000767400">
    <property type="protein sequence ID" value="EgrG_000767400"/>
    <property type="gene ID" value="EgrG_000767400"/>
</dbReference>
<reference evidence="7" key="3">
    <citation type="submission" date="2020-10" db="UniProtKB">
        <authorList>
            <consortium name="WormBaseParasite"/>
        </authorList>
    </citation>
    <scope>IDENTIFICATION</scope>
</reference>
<dbReference type="GO" id="GO:0030018">
    <property type="term" value="C:Z disc"/>
    <property type="evidence" value="ECO:0007669"/>
    <property type="project" value="TreeGrafter"/>
</dbReference>
<dbReference type="FunFam" id="2.30.42.10:FF:000055">
    <property type="entry name" value="PDZ and LIM domain protein 3"/>
    <property type="match status" value="1"/>
</dbReference>
<dbReference type="AlphaFoldDB" id="A0A068WCA9"/>
<evidence type="ECO:0000313" key="6">
    <source>
        <dbReference type="Proteomes" id="UP000492820"/>
    </source>
</evidence>
<dbReference type="GO" id="GO:0031941">
    <property type="term" value="C:filamentous actin"/>
    <property type="evidence" value="ECO:0007669"/>
    <property type="project" value="TreeGrafter"/>
</dbReference>
<dbReference type="GO" id="GO:0001725">
    <property type="term" value="C:stress fiber"/>
    <property type="evidence" value="ECO:0007669"/>
    <property type="project" value="TreeGrafter"/>
</dbReference>
<dbReference type="PROSITE" id="PS50106">
    <property type="entry name" value="PDZ"/>
    <property type="match status" value="1"/>
</dbReference>
<feature type="domain" description="PDZ" evidence="4">
    <location>
        <begin position="123"/>
        <end position="205"/>
    </location>
</feature>
<dbReference type="PANTHER" id="PTHR24214:SF38">
    <property type="entry name" value="PDZ AND LIM DOMAIN PROTEIN ZASP-RELATED"/>
    <property type="match status" value="1"/>
</dbReference>
<dbReference type="InterPro" id="IPR036034">
    <property type="entry name" value="PDZ_sf"/>
</dbReference>